<dbReference type="AlphaFoldDB" id="A0AAF0EL63"/>
<dbReference type="InterPro" id="IPR002155">
    <property type="entry name" value="Thiolase"/>
</dbReference>
<feature type="domain" description="Thiolase C-terminal" evidence="14">
    <location>
        <begin position="279"/>
        <end position="398"/>
    </location>
</feature>
<dbReference type="SUPFAM" id="SSF53901">
    <property type="entry name" value="Thiolase-like"/>
    <property type="match status" value="2"/>
</dbReference>
<dbReference type="GO" id="GO:0005777">
    <property type="term" value="C:peroxisome"/>
    <property type="evidence" value="ECO:0007669"/>
    <property type="project" value="UniProtKB-SubCell"/>
</dbReference>
<feature type="active site" description="Proton acceptor" evidence="11">
    <location>
        <position position="357"/>
    </location>
</feature>
<comment type="catalytic activity">
    <reaction evidence="10">
        <text>an acyl-CoA + acetyl-CoA = a 3-oxoacyl-CoA + CoA</text>
        <dbReference type="Rhea" id="RHEA:21564"/>
        <dbReference type="ChEBI" id="CHEBI:57287"/>
        <dbReference type="ChEBI" id="CHEBI:57288"/>
        <dbReference type="ChEBI" id="CHEBI:58342"/>
        <dbReference type="ChEBI" id="CHEBI:90726"/>
        <dbReference type="EC" id="2.3.1.16"/>
    </reaction>
</comment>
<evidence type="ECO:0000256" key="2">
    <source>
        <dbReference type="ARBA" id="ARBA00004872"/>
    </source>
</evidence>
<dbReference type="PROSITE" id="PS00737">
    <property type="entry name" value="THIOLASE_2"/>
    <property type="match status" value="1"/>
</dbReference>
<dbReference type="InterPro" id="IPR050215">
    <property type="entry name" value="Thiolase-like_sf_Thiolase"/>
</dbReference>
<evidence type="ECO:0000256" key="12">
    <source>
        <dbReference type="RuleBase" id="RU003557"/>
    </source>
</evidence>
<feature type="active site" description="Acyl-thioester intermediate" evidence="11">
    <location>
        <position position="105"/>
    </location>
</feature>
<dbReference type="NCBIfam" id="TIGR01930">
    <property type="entry name" value="AcCoA-C-Actrans"/>
    <property type="match status" value="1"/>
</dbReference>
<evidence type="ECO:0000256" key="11">
    <source>
        <dbReference type="PIRSR" id="PIRSR000429-1"/>
    </source>
</evidence>
<dbReference type="InterPro" id="IPR020617">
    <property type="entry name" value="Thiolase_C"/>
</dbReference>
<feature type="domain" description="Thiolase N-terminal" evidence="13">
    <location>
        <begin position="20"/>
        <end position="270"/>
    </location>
</feature>
<keyword evidence="8" id="KW-0576">Peroxisome</keyword>
<keyword evidence="16" id="KW-1185">Reference proteome</keyword>
<evidence type="ECO:0000256" key="1">
    <source>
        <dbReference type="ARBA" id="ARBA00004275"/>
    </source>
</evidence>
<accession>A0AAF0EL63</accession>
<sequence length="402" mass="41516">MSFATQTGKNQLLEKHDNDVVICGAYRSPVTRAKKGGLAQAAPEEVLGNVLKGLIAKTGVDVSKIEDVAVGNVLPPGGGATGARQAALWAGIPNTASVNTVNRQCSSGLSSVNQIANEIITGQIDLGIGAGVESMTLNYGAGVMPLKMSDEVMSNEEAADCMLPMGITSENVAKKYNVTRQKQDAFAAESFKRASEAQAAGKFKDEIIPIKYVDDDGNERTVTEDDGIRKGVTAESLAKLKPAFAADGCTHAGNASQVSDGAAAVLLARRSVAKKLGLPIVAKFCGAVTVGVPPNIMGVGPAYAIPKLLEKAKISKEDVDIYEINEAFASQALFSIEHIGLPLAKVNPVGGAIALGHPLGATGSRQIATALSEAKRSGAKLIVTSMCIGTGMGMASLIVNEQ</sequence>
<dbReference type="Pfam" id="PF00108">
    <property type="entry name" value="Thiolase_N"/>
    <property type="match status" value="1"/>
</dbReference>
<protein>
    <submittedName>
        <fullName evidence="15">Acetyl-CoA C-acyltransferase</fullName>
        <ecNumber evidence="15">2.3.1.16</ecNumber>
    </submittedName>
</protein>
<dbReference type="GO" id="GO:0010124">
    <property type="term" value="P:phenylacetate catabolic process"/>
    <property type="evidence" value="ECO:0007669"/>
    <property type="project" value="TreeGrafter"/>
</dbReference>
<keyword evidence="5" id="KW-0276">Fatty acid metabolism</keyword>
<evidence type="ECO:0000259" key="13">
    <source>
        <dbReference type="Pfam" id="PF00108"/>
    </source>
</evidence>
<keyword evidence="6" id="KW-0809">Transit peptide</keyword>
<evidence type="ECO:0000256" key="5">
    <source>
        <dbReference type="ARBA" id="ARBA00022832"/>
    </source>
</evidence>
<dbReference type="CDD" id="cd00751">
    <property type="entry name" value="thiolase"/>
    <property type="match status" value="1"/>
</dbReference>
<dbReference type="Gene3D" id="3.40.47.10">
    <property type="match status" value="2"/>
</dbReference>
<keyword evidence="9 12" id="KW-0012">Acyltransferase</keyword>
<dbReference type="PANTHER" id="PTHR43853:SF8">
    <property type="entry name" value="3-KETOACYL-COA THIOLASE, PEROXISOMAL"/>
    <property type="match status" value="1"/>
</dbReference>
<comment type="similarity">
    <text evidence="3 12">Belongs to the thiolase-like superfamily. Thiolase family.</text>
</comment>
<proteinExistence type="inferred from homology"/>
<evidence type="ECO:0000259" key="14">
    <source>
        <dbReference type="Pfam" id="PF02803"/>
    </source>
</evidence>
<evidence type="ECO:0000256" key="10">
    <source>
        <dbReference type="ARBA" id="ARBA00047605"/>
    </source>
</evidence>
<dbReference type="EC" id="2.3.1.16" evidence="15"/>
<feature type="active site" description="Proton acceptor" evidence="11">
    <location>
        <position position="387"/>
    </location>
</feature>
<comment type="pathway">
    <text evidence="2">Lipid metabolism; fatty acid metabolism.</text>
</comment>
<dbReference type="PROSITE" id="PS00098">
    <property type="entry name" value="THIOLASE_1"/>
    <property type="match status" value="1"/>
</dbReference>
<evidence type="ECO:0000256" key="3">
    <source>
        <dbReference type="ARBA" id="ARBA00010982"/>
    </source>
</evidence>
<evidence type="ECO:0000256" key="6">
    <source>
        <dbReference type="ARBA" id="ARBA00022946"/>
    </source>
</evidence>
<dbReference type="InterPro" id="IPR020615">
    <property type="entry name" value="Thiolase_acyl_enz_int_AS"/>
</dbReference>
<dbReference type="PANTHER" id="PTHR43853">
    <property type="entry name" value="3-KETOACYL-COA THIOLASE, PEROXISOMAL"/>
    <property type="match status" value="1"/>
</dbReference>
<organism evidence="15 16">
    <name type="scientific">Malassezia nana</name>
    <dbReference type="NCBI Taxonomy" id="180528"/>
    <lineage>
        <taxon>Eukaryota</taxon>
        <taxon>Fungi</taxon>
        <taxon>Dikarya</taxon>
        <taxon>Basidiomycota</taxon>
        <taxon>Ustilaginomycotina</taxon>
        <taxon>Malasseziomycetes</taxon>
        <taxon>Malasseziales</taxon>
        <taxon>Malasseziaceae</taxon>
        <taxon>Malassezia</taxon>
    </lineage>
</organism>
<dbReference type="InterPro" id="IPR016039">
    <property type="entry name" value="Thiolase-like"/>
</dbReference>
<dbReference type="PIRSF" id="PIRSF000429">
    <property type="entry name" value="Ac-CoA_Ac_transf"/>
    <property type="match status" value="1"/>
</dbReference>
<dbReference type="GO" id="GO:0006635">
    <property type="term" value="P:fatty acid beta-oxidation"/>
    <property type="evidence" value="ECO:0007669"/>
    <property type="project" value="TreeGrafter"/>
</dbReference>
<dbReference type="EMBL" id="CP119896">
    <property type="protein sequence ID" value="WFD28050.1"/>
    <property type="molecule type" value="Genomic_DNA"/>
</dbReference>
<dbReference type="GO" id="GO:0003988">
    <property type="term" value="F:acetyl-CoA C-acyltransferase activity"/>
    <property type="evidence" value="ECO:0007669"/>
    <property type="project" value="UniProtKB-EC"/>
</dbReference>
<evidence type="ECO:0000313" key="15">
    <source>
        <dbReference type="EMBL" id="WFD28050.1"/>
    </source>
</evidence>
<reference evidence="15" key="1">
    <citation type="submission" date="2023-03" db="EMBL/GenBank/DDBJ databases">
        <title>Mating type loci evolution in Malassezia.</title>
        <authorList>
            <person name="Coelho M.A."/>
        </authorList>
    </citation>
    <scope>NUCLEOTIDE SEQUENCE</scope>
    <source>
        <strain evidence="15">CBS 9557</strain>
    </source>
</reference>
<evidence type="ECO:0000256" key="8">
    <source>
        <dbReference type="ARBA" id="ARBA00023140"/>
    </source>
</evidence>
<gene>
    <name evidence="15" type="primary">POT1</name>
    <name evidence="15" type="ORF">MNAN1_003058</name>
</gene>
<dbReference type="Proteomes" id="UP001213623">
    <property type="component" value="Chromosome 5"/>
</dbReference>
<dbReference type="InterPro" id="IPR020613">
    <property type="entry name" value="Thiolase_CS"/>
</dbReference>
<evidence type="ECO:0000313" key="16">
    <source>
        <dbReference type="Proteomes" id="UP001213623"/>
    </source>
</evidence>
<comment type="subcellular location">
    <subcellularLocation>
        <location evidence="1">Peroxisome</location>
    </subcellularLocation>
</comment>
<evidence type="ECO:0000256" key="9">
    <source>
        <dbReference type="ARBA" id="ARBA00023315"/>
    </source>
</evidence>
<dbReference type="InterPro" id="IPR020616">
    <property type="entry name" value="Thiolase_N"/>
</dbReference>
<keyword evidence="4 12" id="KW-0808">Transferase</keyword>
<name>A0AAF0EL63_9BASI</name>
<keyword evidence="7" id="KW-0443">Lipid metabolism</keyword>
<dbReference type="Pfam" id="PF02803">
    <property type="entry name" value="Thiolase_C"/>
    <property type="match status" value="1"/>
</dbReference>
<evidence type="ECO:0000256" key="4">
    <source>
        <dbReference type="ARBA" id="ARBA00022679"/>
    </source>
</evidence>
<evidence type="ECO:0000256" key="7">
    <source>
        <dbReference type="ARBA" id="ARBA00023098"/>
    </source>
</evidence>